<dbReference type="PANTHER" id="PTHR31956:SF1">
    <property type="entry name" value="NON-SPECIFIC PHOSPHOLIPASE C1"/>
    <property type="match status" value="1"/>
</dbReference>
<dbReference type="InterPro" id="IPR017850">
    <property type="entry name" value="Alkaline_phosphatase_core_sf"/>
</dbReference>
<dbReference type="Proteomes" id="UP001162834">
    <property type="component" value="Chromosome"/>
</dbReference>
<feature type="signal peptide" evidence="4">
    <location>
        <begin position="1"/>
        <end position="29"/>
    </location>
</feature>
<name>A0A9E6Y1K4_9ACTN</name>
<evidence type="ECO:0000313" key="6">
    <source>
        <dbReference type="Proteomes" id="UP001162834"/>
    </source>
</evidence>
<dbReference type="EMBL" id="CP087164">
    <property type="protein sequence ID" value="UGS37942.1"/>
    <property type="molecule type" value="Genomic_DNA"/>
</dbReference>
<sequence>MALAHRLRAGLIAGAAALAAAASPAPALAATAPPPDRIPGPQIAPEPASRSDLQKIKHVIFIVQENRSFDHYFGTYPGADGLPMFDGVPTACLPDALQGACQRPFHNIGDVNGGGPHDHRAAVGDVNGGAMDGFLREAQVRPKNCRPADLGLPRCAVQTTPDVLSWHDAREIPNYWAYAQNFVLQDHMFSSVSSWSVPAHLAIVSGWSARCSVPGDSASCVSALNSPESPSRQVVGQYAWTDITWLLYRANVSWRYYVLAGRQPDCTDGDEQSCVQPEQAASKPSGFNPLPLFSTVVANGQQGNVVPTSQFYTAAATGMLPAVSWLVPNSTVSEHPPSSVAAGQAYVTDLINAVMRGPQWKSTAIFVTWDEWGGFYDHVKPPWIDGNGYGPRVPGLLISPYARRGVVDRQTLSSDAYLKFIEDVFLRGQRLDPRNDGRYDPRPTVRENVRRLGDLSREFDFTQKTRGPLLLDEHPPPGPAAALAATLDADPAVRRVGNADVVGVTIGCNDRCTVTPAAITNGEQIGLREHRLEVEAGETRRFTLRMSPSRIAQLQRGRARHIRLRLVFDSRIGPQRVLKRTVALPPPPKPKPKKTKRAAGHRPSSS</sequence>
<organism evidence="5 6">
    <name type="scientific">Capillimicrobium parvum</name>
    <dbReference type="NCBI Taxonomy" id="2884022"/>
    <lineage>
        <taxon>Bacteria</taxon>
        <taxon>Bacillati</taxon>
        <taxon>Actinomycetota</taxon>
        <taxon>Thermoleophilia</taxon>
        <taxon>Solirubrobacterales</taxon>
        <taxon>Capillimicrobiaceae</taxon>
        <taxon>Capillimicrobium</taxon>
    </lineage>
</organism>
<evidence type="ECO:0000256" key="4">
    <source>
        <dbReference type="SAM" id="SignalP"/>
    </source>
</evidence>
<dbReference type="RefSeq" id="WP_259311981.1">
    <property type="nucleotide sequence ID" value="NZ_CP087164.1"/>
</dbReference>
<evidence type="ECO:0000256" key="1">
    <source>
        <dbReference type="ARBA" id="ARBA00022801"/>
    </source>
</evidence>
<feature type="compositionally biased region" description="Pro residues" evidence="3">
    <location>
        <begin position="32"/>
        <end position="44"/>
    </location>
</feature>
<feature type="region of interest" description="Disordered" evidence="3">
    <location>
        <begin position="28"/>
        <end position="50"/>
    </location>
</feature>
<evidence type="ECO:0000256" key="3">
    <source>
        <dbReference type="SAM" id="MobiDB-lite"/>
    </source>
</evidence>
<accession>A0A9E6Y1K4</accession>
<keyword evidence="1" id="KW-0378">Hydrolase</keyword>
<dbReference type="AlphaFoldDB" id="A0A9E6Y1K4"/>
<keyword evidence="4" id="KW-0732">Signal</keyword>
<feature type="compositionally biased region" description="Basic residues" evidence="3">
    <location>
        <begin position="590"/>
        <end position="600"/>
    </location>
</feature>
<feature type="region of interest" description="Disordered" evidence="3">
    <location>
        <begin position="579"/>
        <end position="606"/>
    </location>
</feature>
<evidence type="ECO:0000313" key="5">
    <source>
        <dbReference type="EMBL" id="UGS37942.1"/>
    </source>
</evidence>
<evidence type="ECO:0000256" key="2">
    <source>
        <dbReference type="ARBA" id="ARBA00023026"/>
    </source>
</evidence>
<dbReference type="Pfam" id="PF04185">
    <property type="entry name" value="Phosphoesterase"/>
    <property type="match status" value="1"/>
</dbReference>
<reference evidence="5" key="1">
    <citation type="journal article" date="2022" name="Int. J. Syst. Evol. Microbiol.">
        <title>Pseudomonas aegrilactucae sp. nov. and Pseudomonas morbosilactucae sp. nov., pathogens causing bacterial rot of lettuce in Japan.</title>
        <authorList>
            <person name="Sawada H."/>
            <person name="Fujikawa T."/>
            <person name="Satou M."/>
        </authorList>
    </citation>
    <scope>NUCLEOTIDE SEQUENCE</scope>
    <source>
        <strain evidence="5">0166_1</strain>
    </source>
</reference>
<dbReference type="KEGG" id="sbae:DSM104329_04364"/>
<dbReference type="InterPro" id="IPR007312">
    <property type="entry name" value="Phosphoesterase"/>
</dbReference>
<dbReference type="Gene3D" id="3.40.720.10">
    <property type="entry name" value="Alkaline Phosphatase, subunit A"/>
    <property type="match status" value="2"/>
</dbReference>
<keyword evidence="2" id="KW-0843">Virulence</keyword>
<proteinExistence type="predicted"/>
<dbReference type="CDD" id="cd16013">
    <property type="entry name" value="AcpA"/>
    <property type="match status" value="1"/>
</dbReference>
<dbReference type="PANTHER" id="PTHR31956">
    <property type="entry name" value="NON-SPECIFIC PHOSPHOLIPASE C4-RELATED"/>
    <property type="match status" value="1"/>
</dbReference>
<protein>
    <recommendedName>
        <fullName evidence="7">Phospholipase C</fullName>
    </recommendedName>
</protein>
<keyword evidence="6" id="KW-1185">Reference proteome</keyword>
<dbReference type="GO" id="GO:0042578">
    <property type="term" value="F:phosphoric ester hydrolase activity"/>
    <property type="evidence" value="ECO:0007669"/>
    <property type="project" value="UniProtKB-ARBA"/>
</dbReference>
<feature type="chain" id="PRO_5038609854" description="Phospholipase C" evidence="4">
    <location>
        <begin position="30"/>
        <end position="606"/>
    </location>
</feature>
<gene>
    <name evidence="5" type="ORF">DSM104329_04364</name>
</gene>
<evidence type="ECO:0008006" key="7">
    <source>
        <dbReference type="Google" id="ProtNLM"/>
    </source>
</evidence>